<comment type="caution">
    <text evidence="1">The sequence shown here is derived from an EMBL/GenBank/DDBJ whole genome shotgun (WGS) entry which is preliminary data.</text>
</comment>
<reference evidence="1" key="1">
    <citation type="submission" date="2021-03" db="EMBL/GenBank/DDBJ databases">
        <authorList>
            <consortium name="DOE Joint Genome Institute"/>
            <person name="Ahrendt S."/>
            <person name="Looney B.P."/>
            <person name="Miyauchi S."/>
            <person name="Morin E."/>
            <person name="Drula E."/>
            <person name="Courty P.E."/>
            <person name="Chicoki N."/>
            <person name="Fauchery L."/>
            <person name="Kohler A."/>
            <person name="Kuo A."/>
            <person name="Labutti K."/>
            <person name="Pangilinan J."/>
            <person name="Lipzen A."/>
            <person name="Riley R."/>
            <person name="Andreopoulos W."/>
            <person name="He G."/>
            <person name="Johnson J."/>
            <person name="Barry K.W."/>
            <person name="Grigoriev I.V."/>
            <person name="Nagy L."/>
            <person name="Hibbett D."/>
            <person name="Henrissat B."/>
            <person name="Matheny P.B."/>
            <person name="Labbe J."/>
            <person name="Martin F."/>
        </authorList>
    </citation>
    <scope>NUCLEOTIDE SEQUENCE</scope>
    <source>
        <strain evidence="1">HHB10654</strain>
    </source>
</reference>
<protein>
    <submittedName>
        <fullName evidence="1">Uncharacterized protein</fullName>
    </submittedName>
</protein>
<dbReference type="Proteomes" id="UP000814140">
    <property type="component" value="Unassembled WGS sequence"/>
</dbReference>
<evidence type="ECO:0000313" key="2">
    <source>
        <dbReference type="Proteomes" id="UP000814140"/>
    </source>
</evidence>
<evidence type="ECO:0000313" key="1">
    <source>
        <dbReference type="EMBL" id="KAI0061944.1"/>
    </source>
</evidence>
<keyword evidence="2" id="KW-1185">Reference proteome</keyword>
<dbReference type="EMBL" id="MU277210">
    <property type="protein sequence ID" value="KAI0061944.1"/>
    <property type="molecule type" value="Genomic_DNA"/>
</dbReference>
<gene>
    <name evidence="1" type="ORF">BV25DRAFT_717438</name>
</gene>
<proteinExistence type="predicted"/>
<name>A0ACB8SZG4_9AGAM</name>
<sequence length="154" mass="16266">MLAPLAMACRDRAKLHFFGPGIAPVDFSPFGVNLLLALSNSVGQWIQHADYLHGSFLRSAGVRNLAGDRPVDAPKSKHITHRPRASFRSVGITTALSPSRPVACSLTDDSHHVPRPASSSAAPRPSTSGGISAVVRLMIIHRAGCDVAKAYGPP</sequence>
<accession>A0ACB8SZG4</accession>
<reference evidence="1" key="2">
    <citation type="journal article" date="2022" name="New Phytol.">
        <title>Evolutionary transition to the ectomycorrhizal habit in the genomes of a hyperdiverse lineage of mushroom-forming fungi.</title>
        <authorList>
            <person name="Looney B."/>
            <person name="Miyauchi S."/>
            <person name="Morin E."/>
            <person name="Drula E."/>
            <person name="Courty P.E."/>
            <person name="Kohler A."/>
            <person name="Kuo A."/>
            <person name="LaButti K."/>
            <person name="Pangilinan J."/>
            <person name="Lipzen A."/>
            <person name="Riley R."/>
            <person name="Andreopoulos W."/>
            <person name="He G."/>
            <person name="Johnson J."/>
            <person name="Nolan M."/>
            <person name="Tritt A."/>
            <person name="Barry K.W."/>
            <person name="Grigoriev I.V."/>
            <person name="Nagy L.G."/>
            <person name="Hibbett D."/>
            <person name="Henrissat B."/>
            <person name="Matheny P.B."/>
            <person name="Labbe J."/>
            <person name="Martin F.M."/>
        </authorList>
    </citation>
    <scope>NUCLEOTIDE SEQUENCE</scope>
    <source>
        <strain evidence="1">HHB10654</strain>
    </source>
</reference>
<organism evidence="1 2">
    <name type="scientific">Artomyces pyxidatus</name>
    <dbReference type="NCBI Taxonomy" id="48021"/>
    <lineage>
        <taxon>Eukaryota</taxon>
        <taxon>Fungi</taxon>
        <taxon>Dikarya</taxon>
        <taxon>Basidiomycota</taxon>
        <taxon>Agaricomycotina</taxon>
        <taxon>Agaricomycetes</taxon>
        <taxon>Russulales</taxon>
        <taxon>Auriscalpiaceae</taxon>
        <taxon>Artomyces</taxon>
    </lineage>
</organism>